<dbReference type="Pfam" id="PF00656">
    <property type="entry name" value="Peptidase_C14"/>
    <property type="match status" value="1"/>
</dbReference>
<comment type="similarity">
    <text evidence="1 2">Belongs to the peptidase C14A family.</text>
</comment>
<sequence length="344" mass="39279">MIFEWLRRVWLWLRENVVFFLPRLISSKHDHDSDCSSSDEDKRTRRLAPVPGTEIFDEIDNDGTTSAPRRPRAHLAVADGVQYPPKLNPRDRGEIFCLKNPYCVVIVNIFFENKVGPRNGAQADRENIERLLTRTAGFNSVHVYCDQRRNDTLEIMEKISNSPEMANHDGLVVFISSHGKARGFQTVDKKIVEVEELTSRVNGKQCKALRGKPKLFFISACRGTKSDAGVQPSIIDSDANGDEKLVPKLPTEADFLVCYSTTKYHISYRRFTLGVQNSPEMGTWLISSLTQVFEERMKDEDVMQMLTRVNASVANMASRDDHVNGMKQMPVQMHMLRHRVFFGK</sequence>
<protein>
    <submittedName>
        <fullName evidence="3">Caspase-3-like</fullName>
    </submittedName>
</protein>
<dbReference type="GO" id="GO:0006508">
    <property type="term" value="P:proteolysis"/>
    <property type="evidence" value="ECO:0007669"/>
    <property type="project" value="InterPro"/>
</dbReference>
<dbReference type="PRINTS" id="PR00376">
    <property type="entry name" value="IL1BCENZYME"/>
</dbReference>
<proteinExistence type="inferred from homology"/>
<dbReference type="InterPro" id="IPR029030">
    <property type="entry name" value="Caspase-like_dom_sf"/>
</dbReference>
<keyword evidence="4" id="KW-1185">Reference proteome</keyword>
<dbReference type="InterPro" id="IPR002398">
    <property type="entry name" value="Pept_C14"/>
</dbReference>
<dbReference type="Gene3D" id="3.30.70.1470">
    <property type="entry name" value="Caspase-like"/>
    <property type="match status" value="1"/>
</dbReference>
<dbReference type="InterPro" id="IPR002138">
    <property type="entry name" value="Pept_C14_p10"/>
</dbReference>
<dbReference type="SUPFAM" id="SSF52129">
    <property type="entry name" value="Caspase-like"/>
    <property type="match status" value="1"/>
</dbReference>
<dbReference type="GO" id="GO:0004197">
    <property type="term" value="F:cysteine-type endopeptidase activity"/>
    <property type="evidence" value="ECO:0007669"/>
    <property type="project" value="InterPro"/>
</dbReference>
<dbReference type="EMBL" id="CACRXK020000883">
    <property type="protein sequence ID" value="CAB3985530.1"/>
    <property type="molecule type" value="Genomic_DNA"/>
</dbReference>
<gene>
    <name evidence="3" type="ORF">PACLA_8A030078</name>
</gene>
<dbReference type="PROSITE" id="PS50208">
    <property type="entry name" value="CASPASE_P20"/>
    <property type="match status" value="1"/>
</dbReference>
<dbReference type="InterPro" id="IPR015917">
    <property type="entry name" value="Pept_C14A"/>
</dbReference>
<evidence type="ECO:0000313" key="4">
    <source>
        <dbReference type="Proteomes" id="UP001152795"/>
    </source>
</evidence>
<dbReference type="SMART" id="SM00115">
    <property type="entry name" value="CASc"/>
    <property type="match status" value="1"/>
</dbReference>
<evidence type="ECO:0000313" key="3">
    <source>
        <dbReference type="EMBL" id="CAB3985530.1"/>
    </source>
</evidence>
<dbReference type="Gene3D" id="3.40.50.1460">
    <property type="match status" value="1"/>
</dbReference>
<accession>A0A7D9DID2</accession>
<dbReference type="InterPro" id="IPR001309">
    <property type="entry name" value="Pept_C14_p20"/>
</dbReference>
<evidence type="ECO:0000256" key="1">
    <source>
        <dbReference type="ARBA" id="ARBA00010134"/>
    </source>
</evidence>
<dbReference type="PANTHER" id="PTHR10454:SF210">
    <property type="entry name" value="CASPASE-2"/>
    <property type="match status" value="1"/>
</dbReference>
<name>A0A7D9DID2_PARCT</name>
<dbReference type="Proteomes" id="UP001152795">
    <property type="component" value="Unassembled WGS sequence"/>
</dbReference>
<dbReference type="PROSITE" id="PS50207">
    <property type="entry name" value="CASPASE_P10"/>
    <property type="match status" value="1"/>
</dbReference>
<dbReference type="AlphaFoldDB" id="A0A7D9DID2"/>
<comment type="caution">
    <text evidence="3">The sequence shown here is derived from an EMBL/GenBank/DDBJ whole genome shotgun (WGS) entry which is preliminary data.</text>
</comment>
<dbReference type="InterPro" id="IPR011600">
    <property type="entry name" value="Pept_C14_caspase"/>
</dbReference>
<evidence type="ECO:0000256" key="2">
    <source>
        <dbReference type="RuleBase" id="RU003971"/>
    </source>
</evidence>
<dbReference type="PANTHER" id="PTHR10454">
    <property type="entry name" value="CASPASE"/>
    <property type="match status" value="1"/>
</dbReference>
<dbReference type="OrthoDB" id="6116485at2759"/>
<reference evidence="3" key="1">
    <citation type="submission" date="2020-04" db="EMBL/GenBank/DDBJ databases">
        <authorList>
            <person name="Alioto T."/>
            <person name="Alioto T."/>
            <person name="Gomez Garrido J."/>
        </authorList>
    </citation>
    <scope>NUCLEOTIDE SEQUENCE</scope>
    <source>
        <strain evidence="3">A484AB</strain>
    </source>
</reference>
<organism evidence="3 4">
    <name type="scientific">Paramuricea clavata</name>
    <name type="common">Red gorgonian</name>
    <name type="synonym">Violescent sea-whip</name>
    <dbReference type="NCBI Taxonomy" id="317549"/>
    <lineage>
        <taxon>Eukaryota</taxon>
        <taxon>Metazoa</taxon>
        <taxon>Cnidaria</taxon>
        <taxon>Anthozoa</taxon>
        <taxon>Octocorallia</taxon>
        <taxon>Malacalcyonacea</taxon>
        <taxon>Plexauridae</taxon>
        <taxon>Paramuricea</taxon>
    </lineage>
</organism>